<evidence type="ECO:0000256" key="1">
    <source>
        <dbReference type="ARBA" id="ARBA00006620"/>
    </source>
</evidence>
<keyword evidence="4" id="KW-0255">Endonuclease</keyword>
<evidence type="ECO:0000256" key="7">
    <source>
        <dbReference type="ARBA" id="ARBA00023016"/>
    </source>
</evidence>
<dbReference type="AlphaFoldDB" id="A0A1G2T190"/>
<name>A0A1G2T190_9BACT</name>
<accession>A0A1G2T190</accession>
<dbReference type="Pfam" id="PF07927">
    <property type="entry name" value="HicA_toxin"/>
    <property type="match status" value="1"/>
</dbReference>
<evidence type="ECO:0000256" key="2">
    <source>
        <dbReference type="ARBA" id="ARBA00022649"/>
    </source>
</evidence>
<dbReference type="GO" id="GO:0003729">
    <property type="term" value="F:mRNA binding"/>
    <property type="evidence" value="ECO:0007669"/>
    <property type="project" value="InterPro"/>
</dbReference>
<evidence type="ECO:0000256" key="5">
    <source>
        <dbReference type="ARBA" id="ARBA00022801"/>
    </source>
</evidence>
<organism evidence="8 9">
    <name type="scientific">Candidatus Zambryskibacteria bacterium RIFCSPHIGHO2_01_FULL_44_22b</name>
    <dbReference type="NCBI Taxonomy" id="1802737"/>
    <lineage>
        <taxon>Bacteria</taxon>
        <taxon>Candidatus Zambryskiibacteriota</taxon>
    </lineage>
</organism>
<keyword evidence="5" id="KW-0378">Hydrolase</keyword>
<dbReference type="GO" id="GO:0016787">
    <property type="term" value="F:hydrolase activity"/>
    <property type="evidence" value="ECO:0007669"/>
    <property type="project" value="UniProtKB-KW"/>
</dbReference>
<dbReference type="STRING" id="1802737.A2832_01325"/>
<dbReference type="Gene3D" id="3.30.920.30">
    <property type="entry name" value="Hypothetical protein"/>
    <property type="match status" value="1"/>
</dbReference>
<dbReference type="SUPFAM" id="SSF54786">
    <property type="entry name" value="YcfA/nrd intein domain"/>
    <property type="match status" value="1"/>
</dbReference>
<dbReference type="GO" id="GO:0004519">
    <property type="term" value="F:endonuclease activity"/>
    <property type="evidence" value="ECO:0007669"/>
    <property type="project" value="UniProtKB-KW"/>
</dbReference>
<protein>
    <recommendedName>
        <fullName evidence="10">Toxin HicA</fullName>
    </recommendedName>
</protein>
<dbReference type="InterPro" id="IPR012933">
    <property type="entry name" value="HicA_mRNA_interferase"/>
</dbReference>
<evidence type="ECO:0000256" key="4">
    <source>
        <dbReference type="ARBA" id="ARBA00022759"/>
    </source>
</evidence>
<reference evidence="8 9" key="1">
    <citation type="journal article" date="2016" name="Nat. Commun.">
        <title>Thousands of microbial genomes shed light on interconnected biogeochemical processes in an aquifer system.</title>
        <authorList>
            <person name="Anantharaman K."/>
            <person name="Brown C.T."/>
            <person name="Hug L.A."/>
            <person name="Sharon I."/>
            <person name="Castelle C.J."/>
            <person name="Probst A.J."/>
            <person name="Thomas B.C."/>
            <person name="Singh A."/>
            <person name="Wilkins M.J."/>
            <person name="Karaoz U."/>
            <person name="Brodie E.L."/>
            <person name="Williams K.H."/>
            <person name="Hubbard S.S."/>
            <person name="Banfield J.F."/>
        </authorList>
    </citation>
    <scope>NUCLEOTIDE SEQUENCE [LARGE SCALE GENOMIC DNA]</scope>
</reference>
<proteinExistence type="inferred from homology"/>
<sequence>MSPKLPPLTARQVIKILKQNGFELDHTTGSHYIFYSPITKKRTIVAYHTRAIPKGTLVAILKQAGLSVEDF</sequence>
<keyword evidence="3" id="KW-0540">Nuclease</keyword>
<dbReference type="InterPro" id="IPR038570">
    <property type="entry name" value="HicA_sf"/>
</dbReference>
<evidence type="ECO:0008006" key="10">
    <source>
        <dbReference type="Google" id="ProtNLM"/>
    </source>
</evidence>
<keyword evidence="7" id="KW-0346">Stress response</keyword>
<dbReference type="Proteomes" id="UP000178538">
    <property type="component" value="Unassembled WGS sequence"/>
</dbReference>
<evidence type="ECO:0000313" key="9">
    <source>
        <dbReference type="Proteomes" id="UP000178538"/>
    </source>
</evidence>
<evidence type="ECO:0000256" key="3">
    <source>
        <dbReference type="ARBA" id="ARBA00022722"/>
    </source>
</evidence>
<keyword evidence="2" id="KW-1277">Toxin-antitoxin system</keyword>
<evidence type="ECO:0000313" key="8">
    <source>
        <dbReference type="EMBL" id="OHA91040.1"/>
    </source>
</evidence>
<comment type="caution">
    <text evidence="8">The sequence shown here is derived from an EMBL/GenBank/DDBJ whole genome shotgun (WGS) entry which is preliminary data.</text>
</comment>
<evidence type="ECO:0000256" key="6">
    <source>
        <dbReference type="ARBA" id="ARBA00022884"/>
    </source>
</evidence>
<comment type="similarity">
    <text evidence="1">Belongs to the HicA mRNA interferase family.</text>
</comment>
<keyword evidence="6" id="KW-0694">RNA-binding</keyword>
<dbReference type="EMBL" id="MHVG01000008">
    <property type="protein sequence ID" value="OHA91040.1"/>
    <property type="molecule type" value="Genomic_DNA"/>
</dbReference>
<gene>
    <name evidence="8" type="ORF">A2832_01325</name>
</gene>